<dbReference type="GO" id="GO:0008933">
    <property type="term" value="F:peptidoglycan lytic transglycosylase activity"/>
    <property type="evidence" value="ECO:0007669"/>
    <property type="project" value="TreeGrafter"/>
</dbReference>
<evidence type="ECO:0000313" key="5">
    <source>
        <dbReference type="Proteomes" id="UP000294832"/>
    </source>
</evidence>
<keyword evidence="5" id="KW-1185">Reference proteome</keyword>
<protein>
    <submittedName>
        <fullName evidence="4">Membrane-bound lytic murein transglycosylase B</fullName>
    </submittedName>
</protein>
<feature type="domain" description="Transglycosylase SLT" evidence="3">
    <location>
        <begin position="28"/>
        <end position="320"/>
    </location>
</feature>
<name>A0A4R2F647_9GAMM</name>
<dbReference type="Proteomes" id="UP000294832">
    <property type="component" value="Unassembled WGS sequence"/>
</dbReference>
<dbReference type="InterPro" id="IPR043426">
    <property type="entry name" value="MltB-like"/>
</dbReference>
<dbReference type="InterPro" id="IPR011757">
    <property type="entry name" value="Lytic_transglycosylase_MltB"/>
</dbReference>
<dbReference type="InterPro" id="IPR023346">
    <property type="entry name" value="Lysozyme-like_dom_sf"/>
</dbReference>
<dbReference type="GO" id="GO:0009253">
    <property type="term" value="P:peptidoglycan catabolic process"/>
    <property type="evidence" value="ECO:0007669"/>
    <property type="project" value="TreeGrafter"/>
</dbReference>
<accession>A0A4R2F647</accession>
<evidence type="ECO:0000256" key="2">
    <source>
        <dbReference type="SAM" id="SignalP"/>
    </source>
</evidence>
<dbReference type="AlphaFoldDB" id="A0A4R2F647"/>
<evidence type="ECO:0000256" key="1">
    <source>
        <dbReference type="PIRSR" id="PIRSR611757-1"/>
    </source>
</evidence>
<evidence type="ECO:0000259" key="3">
    <source>
        <dbReference type="Pfam" id="PF13406"/>
    </source>
</evidence>
<comment type="caution">
    <text evidence="4">The sequence shown here is derived from an EMBL/GenBank/DDBJ whole genome shotgun (WGS) entry which is preliminary data.</text>
</comment>
<dbReference type="FunFam" id="1.10.8.350:FF:000001">
    <property type="entry name" value="Lytic murein transglycosylase B"/>
    <property type="match status" value="1"/>
</dbReference>
<feature type="active site" evidence="1">
    <location>
        <position position="122"/>
    </location>
</feature>
<dbReference type="NCBIfam" id="TIGR02282">
    <property type="entry name" value="MltB"/>
    <property type="match status" value="1"/>
</dbReference>
<reference evidence="4 5" key="1">
    <citation type="submission" date="2019-03" db="EMBL/GenBank/DDBJ databases">
        <title>Freshwater and sediment microbial communities from various areas in North America, analyzing microbe dynamics in response to fracking.</title>
        <authorList>
            <person name="Lamendella R."/>
        </authorList>
    </citation>
    <scope>NUCLEOTIDE SEQUENCE [LARGE SCALE GENOMIC DNA]</scope>
    <source>
        <strain evidence="4 5">74A</strain>
    </source>
</reference>
<dbReference type="CDD" id="cd13399">
    <property type="entry name" value="Slt35-like"/>
    <property type="match status" value="1"/>
</dbReference>
<dbReference type="Pfam" id="PF13406">
    <property type="entry name" value="SLT_2"/>
    <property type="match status" value="1"/>
</dbReference>
<dbReference type="Gene3D" id="1.10.530.10">
    <property type="match status" value="1"/>
</dbReference>
<dbReference type="Gene3D" id="1.10.8.350">
    <property type="entry name" value="Bacterial muramidase"/>
    <property type="match status" value="1"/>
</dbReference>
<dbReference type="SUPFAM" id="SSF53955">
    <property type="entry name" value="Lysozyme-like"/>
    <property type="match status" value="1"/>
</dbReference>
<dbReference type="OrthoDB" id="9772911at2"/>
<keyword evidence="2" id="KW-0732">Signal</keyword>
<dbReference type="InterPro" id="IPR031304">
    <property type="entry name" value="SLT_2"/>
</dbReference>
<sequence length="329" mass="37202">MPRSKQLLALLLMAIAPVATAASAPSYEQLQQQFIEQQQQQGFTAQEVKQFLASAHKNQQVLDAIATPWEAKPWYQYYPLFLTDKRLQAGLDFWQQHQAAISRAAKQYQVDPEIIVAIIGIETFYGQFLGNYPVIDALYTLGFYYPPRADFFRRELGKLMVLLRQEKLDGNHLNSSYAGAMGFGQFIPSSYLAYAVDFDNDGKRDLVGSADDAIGSVANYFHQHGWQAGHAVALPLKVTGRPTAHIWQPQDKLTQTAADILAPNVALAQSMDLDISQPAMLIELQQAEANEYWLGLKNFYVITRYNRSPLYAMAVYQFSQQLRQHHATY</sequence>
<dbReference type="PANTHER" id="PTHR30163">
    <property type="entry name" value="MEMBRANE-BOUND LYTIC MUREIN TRANSGLYCOSYLASE B"/>
    <property type="match status" value="1"/>
</dbReference>
<dbReference type="RefSeq" id="WP_133039560.1">
    <property type="nucleotide sequence ID" value="NZ_SLWF01000020.1"/>
</dbReference>
<dbReference type="PANTHER" id="PTHR30163:SF9">
    <property type="entry name" value="MEMBRANE-BOUND LYTIC MUREIN TRANSGLYCOSYLASE B"/>
    <property type="match status" value="1"/>
</dbReference>
<evidence type="ECO:0000313" key="4">
    <source>
        <dbReference type="EMBL" id="TCN82071.1"/>
    </source>
</evidence>
<organism evidence="4 5">
    <name type="scientific">Shewanella fodinae</name>
    <dbReference type="NCBI Taxonomy" id="552357"/>
    <lineage>
        <taxon>Bacteria</taxon>
        <taxon>Pseudomonadati</taxon>
        <taxon>Pseudomonadota</taxon>
        <taxon>Gammaproteobacteria</taxon>
        <taxon>Alteromonadales</taxon>
        <taxon>Shewanellaceae</taxon>
        <taxon>Shewanella</taxon>
    </lineage>
</organism>
<dbReference type="EMBL" id="SLWF01000020">
    <property type="protein sequence ID" value="TCN82071.1"/>
    <property type="molecule type" value="Genomic_DNA"/>
</dbReference>
<feature type="signal peptide" evidence="2">
    <location>
        <begin position="1"/>
        <end position="21"/>
    </location>
</feature>
<gene>
    <name evidence="4" type="ORF">EDC91_12044</name>
</gene>
<feature type="chain" id="PRO_5020343699" evidence="2">
    <location>
        <begin position="22"/>
        <end position="329"/>
    </location>
</feature>
<proteinExistence type="predicted"/>